<dbReference type="InParanoid" id="A2G651"/>
<dbReference type="EMBL" id="DS114465">
    <property type="protein sequence ID" value="EAX87367.1"/>
    <property type="molecule type" value="Genomic_DNA"/>
</dbReference>
<feature type="compositionally biased region" description="Basic residues" evidence="1">
    <location>
        <begin position="92"/>
        <end position="102"/>
    </location>
</feature>
<dbReference type="SMR" id="A2G651"/>
<reference evidence="2" key="1">
    <citation type="submission" date="2006-10" db="EMBL/GenBank/DDBJ databases">
        <authorList>
            <person name="Amadeo P."/>
            <person name="Zhao Q."/>
            <person name="Wortman J."/>
            <person name="Fraser-Liggett C."/>
            <person name="Carlton J."/>
        </authorList>
    </citation>
    <scope>NUCLEOTIDE SEQUENCE</scope>
    <source>
        <strain evidence="2">G3</strain>
    </source>
</reference>
<protein>
    <submittedName>
        <fullName evidence="2">Uncharacterized protein</fullName>
    </submittedName>
</protein>
<organism evidence="2 3">
    <name type="scientific">Trichomonas vaginalis (strain ATCC PRA-98 / G3)</name>
    <dbReference type="NCBI Taxonomy" id="412133"/>
    <lineage>
        <taxon>Eukaryota</taxon>
        <taxon>Metamonada</taxon>
        <taxon>Parabasalia</taxon>
        <taxon>Trichomonadida</taxon>
        <taxon>Trichomonadidae</taxon>
        <taxon>Trichomonas</taxon>
    </lineage>
</organism>
<evidence type="ECO:0000313" key="2">
    <source>
        <dbReference type="EMBL" id="EAX87367.1"/>
    </source>
</evidence>
<evidence type="ECO:0000256" key="1">
    <source>
        <dbReference type="SAM" id="MobiDB-lite"/>
    </source>
</evidence>
<dbReference type="AlphaFoldDB" id="A2G651"/>
<reference evidence="2" key="2">
    <citation type="journal article" date="2007" name="Science">
        <title>Draft genome sequence of the sexually transmitted pathogen Trichomonas vaginalis.</title>
        <authorList>
            <person name="Carlton J.M."/>
            <person name="Hirt R.P."/>
            <person name="Silva J.C."/>
            <person name="Delcher A.L."/>
            <person name="Schatz M."/>
            <person name="Zhao Q."/>
            <person name="Wortman J.R."/>
            <person name="Bidwell S.L."/>
            <person name="Alsmark U.C.M."/>
            <person name="Besteiro S."/>
            <person name="Sicheritz-Ponten T."/>
            <person name="Noel C.J."/>
            <person name="Dacks J.B."/>
            <person name="Foster P.G."/>
            <person name="Simillion C."/>
            <person name="Van de Peer Y."/>
            <person name="Miranda-Saavedra D."/>
            <person name="Barton G.J."/>
            <person name="Westrop G.D."/>
            <person name="Mueller S."/>
            <person name="Dessi D."/>
            <person name="Fiori P.L."/>
            <person name="Ren Q."/>
            <person name="Paulsen I."/>
            <person name="Zhang H."/>
            <person name="Bastida-Corcuera F.D."/>
            <person name="Simoes-Barbosa A."/>
            <person name="Brown M.T."/>
            <person name="Hayes R.D."/>
            <person name="Mukherjee M."/>
            <person name="Okumura C.Y."/>
            <person name="Schneider R."/>
            <person name="Smith A.J."/>
            <person name="Vanacova S."/>
            <person name="Villalvazo M."/>
            <person name="Haas B.J."/>
            <person name="Pertea M."/>
            <person name="Feldblyum T.V."/>
            <person name="Utterback T.R."/>
            <person name="Shu C.L."/>
            <person name="Osoegawa K."/>
            <person name="de Jong P.J."/>
            <person name="Hrdy I."/>
            <person name="Horvathova L."/>
            <person name="Zubacova Z."/>
            <person name="Dolezal P."/>
            <person name="Malik S.B."/>
            <person name="Logsdon J.M. Jr."/>
            <person name="Henze K."/>
            <person name="Gupta A."/>
            <person name="Wang C.C."/>
            <person name="Dunne R.L."/>
            <person name="Upcroft J.A."/>
            <person name="Upcroft P."/>
            <person name="White O."/>
            <person name="Salzberg S.L."/>
            <person name="Tang P."/>
            <person name="Chiu C.-H."/>
            <person name="Lee Y.-S."/>
            <person name="Embley T.M."/>
            <person name="Coombs G.H."/>
            <person name="Mottram J.C."/>
            <person name="Tachezy J."/>
            <person name="Fraser-Liggett C.M."/>
            <person name="Johnson P.J."/>
        </authorList>
    </citation>
    <scope>NUCLEOTIDE SEQUENCE [LARGE SCALE GENOMIC DNA]</scope>
    <source>
        <strain evidence="2">G3</strain>
    </source>
</reference>
<evidence type="ECO:0000313" key="3">
    <source>
        <dbReference type="Proteomes" id="UP000001542"/>
    </source>
</evidence>
<accession>A2G651</accession>
<dbReference type="RefSeq" id="XP_001300297.1">
    <property type="nucleotide sequence ID" value="XM_001300296.1"/>
</dbReference>
<sequence length="102" mass="12227">MELSSKREQYFDILNEKYYSYKTQIKELKEENKQLEDLKEVMQIENNSLSKNRLLIKEMSSQLADLKEKRQHLEGMAEMRKTFGVKSSPKNKSPRRKTAKRK</sequence>
<name>A2G651_TRIV3</name>
<dbReference type="KEGG" id="tva:4745018"/>
<dbReference type="VEuPathDB" id="TrichDB:TVAGG3_0440200"/>
<keyword evidence="3" id="KW-1185">Reference proteome</keyword>
<dbReference type="Proteomes" id="UP000001542">
    <property type="component" value="Unassembled WGS sequence"/>
</dbReference>
<gene>
    <name evidence="2" type="ORF">TVAG_015300</name>
</gene>
<feature type="region of interest" description="Disordered" evidence="1">
    <location>
        <begin position="75"/>
        <end position="102"/>
    </location>
</feature>
<dbReference type="VEuPathDB" id="TrichDB:TVAG_015300"/>
<proteinExistence type="predicted"/>